<feature type="coiled-coil region" evidence="6">
    <location>
        <begin position="112"/>
        <end position="139"/>
    </location>
</feature>
<keyword evidence="5" id="KW-0539">Nucleus</keyword>
<gene>
    <name evidence="9" type="primary">CSON015523</name>
</gene>
<evidence type="ECO:0000256" key="7">
    <source>
        <dbReference type="SAM" id="MobiDB-lite"/>
    </source>
</evidence>
<comment type="subcellular location">
    <subcellularLocation>
        <location evidence="1">Nucleus</location>
    </subcellularLocation>
</comment>
<evidence type="ECO:0000256" key="4">
    <source>
        <dbReference type="ARBA" id="ARBA00023163"/>
    </source>
</evidence>
<evidence type="ECO:0000256" key="5">
    <source>
        <dbReference type="ARBA" id="ARBA00023242"/>
    </source>
</evidence>
<reference evidence="9" key="1">
    <citation type="submission" date="2018-07" db="EMBL/GenBank/DDBJ databases">
        <authorList>
            <person name="Quirk P.G."/>
            <person name="Krulwich T.A."/>
        </authorList>
    </citation>
    <scope>NUCLEOTIDE SEQUENCE</scope>
</reference>
<keyword evidence="3" id="KW-0238">DNA-binding</keyword>
<dbReference type="GO" id="GO:0000978">
    <property type="term" value="F:RNA polymerase II cis-regulatory region sequence-specific DNA binding"/>
    <property type="evidence" value="ECO:0007669"/>
    <property type="project" value="TreeGrafter"/>
</dbReference>
<evidence type="ECO:0000313" key="9">
    <source>
        <dbReference type="EMBL" id="SSX28330.1"/>
    </source>
</evidence>
<evidence type="ECO:0000256" key="1">
    <source>
        <dbReference type="ARBA" id="ARBA00004123"/>
    </source>
</evidence>
<dbReference type="InterPro" id="IPR052207">
    <property type="entry name" value="Max-like/E-box_TFs"/>
</dbReference>
<sequence length="231" mass="26654">MAEAFDSSKFKLEPQDATSPEQNSLIHTPNSSTQNTDEEDDSVGEDSTKSSNSLSYKQRRREAHTQAEQKRRDAIKRGYEELQDIVPMCQQNETSGYKISKAAVLQKSIEYISFLHKEKKKQEDELSTLQKEVMALRIIQKNYETMLQNQQTAPHNENTLSEDMKFEVLKNVMDEMFISFETLPMDSFAELTSSSTAWVEEHCKPHLLRKIVDRTIQKVQSNANCSEQQHN</sequence>
<dbReference type="GO" id="GO:0046983">
    <property type="term" value="F:protein dimerization activity"/>
    <property type="evidence" value="ECO:0007669"/>
    <property type="project" value="InterPro"/>
</dbReference>
<feature type="domain" description="BHLH" evidence="8">
    <location>
        <begin position="59"/>
        <end position="115"/>
    </location>
</feature>
<dbReference type="GO" id="GO:0000981">
    <property type="term" value="F:DNA-binding transcription factor activity, RNA polymerase II-specific"/>
    <property type="evidence" value="ECO:0007669"/>
    <property type="project" value="TreeGrafter"/>
</dbReference>
<dbReference type="CDD" id="cd19687">
    <property type="entry name" value="bHLHzip_Mlx"/>
    <property type="match status" value="1"/>
</dbReference>
<name>A0A336MEG4_CULSO</name>
<dbReference type="Gene3D" id="4.10.280.10">
    <property type="entry name" value="Helix-loop-helix DNA-binding domain"/>
    <property type="match status" value="1"/>
</dbReference>
<keyword evidence="6" id="KW-0175">Coiled coil</keyword>
<organism evidence="9">
    <name type="scientific">Culicoides sonorensis</name>
    <name type="common">Biting midge</name>
    <dbReference type="NCBI Taxonomy" id="179676"/>
    <lineage>
        <taxon>Eukaryota</taxon>
        <taxon>Metazoa</taxon>
        <taxon>Ecdysozoa</taxon>
        <taxon>Arthropoda</taxon>
        <taxon>Hexapoda</taxon>
        <taxon>Insecta</taxon>
        <taxon>Pterygota</taxon>
        <taxon>Neoptera</taxon>
        <taxon>Endopterygota</taxon>
        <taxon>Diptera</taxon>
        <taxon>Nematocera</taxon>
        <taxon>Chironomoidea</taxon>
        <taxon>Ceratopogonidae</taxon>
        <taxon>Ceratopogoninae</taxon>
        <taxon>Culicoides</taxon>
        <taxon>Monoculicoides</taxon>
    </lineage>
</organism>
<dbReference type="Pfam" id="PF00010">
    <property type="entry name" value="HLH"/>
    <property type="match status" value="1"/>
</dbReference>
<accession>A0A336MEG4</accession>
<feature type="region of interest" description="Disordered" evidence="7">
    <location>
        <begin position="1"/>
        <end position="72"/>
    </location>
</feature>
<dbReference type="InterPro" id="IPR011598">
    <property type="entry name" value="bHLH_dom"/>
</dbReference>
<dbReference type="EMBL" id="UFQT01000993">
    <property type="protein sequence ID" value="SSX28330.1"/>
    <property type="molecule type" value="Genomic_DNA"/>
</dbReference>
<dbReference type="PANTHER" id="PTHR15741">
    <property type="entry name" value="BASIC HELIX-LOOP-HELIX ZIP TRANSCRIPTION FACTOR"/>
    <property type="match status" value="1"/>
</dbReference>
<dbReference type="OMA" id="SEYEQMA"/>
<protein>
    <submittedName>
        <fullName evidence="9">CSON015523 protein</fullName>
    </submittedName>
</protein>
<feature type="compositionally biased region" description="Basic and acidic residues" evidence="7">
    <location>
        <begin position="63"/>
        <end position="72"/>
    </location>
</feature>
<dbReference type="AlphaFoldDB" id="A0A336MEG4"/>
<evidence type="ECO:0000256" key="2">
    <source>
        <dbReference type="ARBA" id="ARBA00023015"/>
    </source>
</evidence>
<feature type="compositionally biased region" description="Polar residues" evidence="7">
    <location>
        <begin position="16"/>
        <end position="35"/>
    </location>
</feature>
<evidence type="ECO:0000256" key="6">
    <source>
        <dbReference type="SAM" id="Coils"/>
    </source>
</evidence>
<dbReference type="VEuPathDB" id="VectorBase:CSON015523"/>
<evidence type="ECO:0000256" key="3">
    <source>
        <dbReference type="ARBA" id="ARBA00023125"/>
    </source>
</evidence>
<dbReference type="PROSITE" id="PS50888">
    <property type="entry name" value="BHLH"/>
    <property type="match status" value="1"/>
</dbReference>
<proteinExistence type="predicted"/>
<dbReference type="SMART" id="SM00353">
    <property type="entry name" value="HLH"/>
    <property type="match status" value="1"/>
</dbReference>
<dbReference type="PANTHER" id="PTHR15741:SF25">
    <property type="entry name" value="MAX-LIKE PROTEIN X"/>
    <property type="match status" value="1"/>
</dbReference>
<keyword evidence="2" id="KW-0805">Transcription regulation</keyword>
<feature type="compositionally biased region" description="Basic and acidic residues" evidence="7">
    <location>
        <begin position="1"/>
        <end position="14"/>
    </location>
</feature>
<keyword evidence="4" id="KW-0804">Transcription</keyword>
<evidence type="ECO:0000259" key="8">
    <source>
        <dbReference type="PROSITE" id="PS50888"/>
    </source>
</evidence>
<dbReference type="InterPro" id="IPR036638">
    <property type="entry name" value="HLH_DNA-bd_sf"/>
</dbReference>
<dbReference type="SUPFAM" id="SSF47459">
    <property type="entry name" value="HLH, helix-loop-helix DNA-binding domain"/>
    <property type="match status" value="1"/>
</dbReference>
<dbReference type="GO" id="GO:0005634">
    <property type="term" value="C:nucleus"/>
    <property type="evidence" value="ECO:0007669"/>
    <property type="project" value="UniProtKB-SubCell"/>
</dbReference>